<evidence type="ECO:0000313" key="12">
    <source>
        <dbReference type="EMBL" id="KAK7863054.1"/>
    </source>
</evidence>
<dbReference type="EMBL" id="JAZDUA010000243">
    <property type="protein sequence ID" value="KAK7863054.1"/>
    <property type="molecule type" value="Genomic_DNA"/>
</dbReference>
<dbReference type="InterPro" id="IPR056164">
    <property type="entry name" value="Beta-prop_ELP1_1st"/>
</dbReference>
<name>A0AAN9Z4U9_9ORTH</name>
<keyword evidence="4" id="KW-0819">tRNA processing</keyword>
<dbReference type="InterPro" id="IPR056166">
    <property type="entry name" value="TPR_ELP1"/>
</dbReference>
<comment type="subcellular location">
    <subcellularLocation>
        <location evidence="5">Cytoplasm</location>
    </subcellularLocation>
    <subcellularLocation>
        <location evidence="5">Nucleus</location>
    </subcellularLocation>
</comment>
<reference evidence="12 13" key="1">
    <citation type="submission" date="2024-03" db="EMBL/GenBank/DDBJ databases">
        <title>The genome assembly and annotation of the cricket Gryllus longicercus Weissman &amp; Gray.</title>
        <authorList>
            <person name="Szrajer S."/>
            <person name="Gray D."/>
            <person name="Ylla G."/>
        </authorList>
    </citation>
    <scope>NUCLEOTIDE SEQUENCE [LARGE SCALE GENOMIC DNA]</scope>
    <source>
        <strain evidence="12">DAG 2021-001</strain>
        <tissue evidence="12">Whole body minus gut</tissue>
    </source>
</reference>
<dbReference type="Pfam" id="PF23878">
    <property type="entry name" value="TPR_ELP1"/>
    <property type="match status" value="1"/>
</dbReference>
<dbReference type="GO" id="GO:0033588">
    <property type="term" value="C:elongator holoenzyme complex"/>
    <property type="evidence" value="ECO:0007669"/>
    <property type="project" value="InterPro"/>
</dbReference>
<keyword evidence="3 5" id="KW-0963">Cytoplasm</keyword>
<evidence type="ECO:0000259" key="11">
    <source>
        <dbReference type="Pfam" id="PF23936"/>
    </source>
</evidence>
<organism evidence="12 13">
    <name type="scientific">Gryllus longicercus</name>
    <dbReference type="NCBI Taxonomy" id="2509291"/>
    <lineage>
        <taxon>Eukaryota</taxon>
        <taxon>Metazoa</taxon>
        <taxon>Ecdysozoa</taxon>
        <taxon>Arthropoda</taxon>
        <taxon>Hexapoda</taxon>
        <taxon>Insecta</taxon>
        <taxon>Pterygota</taxon>
        <taxon>Neoptera</taxon>
        <taxon>Polyneoptera</taxon>
        <taxon>Orthoptera</taxon>
        <taxon>Ensifera</taxon>
        <taxon>Gryllidea</taxon>
        <taxon>Grylloidea</taxon>
        <taxon>Gryllidae</taxon>
        <taxon>Gryllinae</taxon>
        <taxon>Gryllus</taxon>
    </lineage>
</organism>
<dbReference type="Pfam" id="PF23936">
    <property type="entry name" value="HB_ELP1"/>
    <property type="match status" value="1"/>
</dbReference>
<keyword evidence="5" id="KW-0539">Nucleus</keyword>
<dbReference type="GO" id="GO:0005634">
    <property type="term" value="C:nucleus"/>
    <property type="evidence" value="ECO:0007669"/>
    <property type="project" value="UniProtKB-SubCell"/>
</dbReference>
<evidence type="ECO:0000256" key="2">
    <source>
        <dbReference type="ARBA" id="ARBA00006086"/>
    </source>
</evidence>
<evidence type="ECO:0000256" key="4">
    <source>
        <dbReference type="ARBA" id="ARBA00022694"/>
    </source>
</evidence>
<feature type="domain" description="ELP1 three-helical bundle" evidence="11">
    <location>
        <begin position="1056"/>
        <end position="1220"/>
    </location>
</feature>
<dbReference type="GO" id="GO:0000049">
    <property type="term" value="F:tRNA binding"/>
    <property type="evidence" value="ECO:0007669"/>
    <property type="project" value="TreeGrafter"/>
</dbReference>
<evidence type="ECO:0000256" key="6">
    <source>
        <dbReference type="SAM" id="MobiDB-lite"/>
    </source>
</evidence>
<dbReference type="GO" id="GO:0002926">
    <property type="term" value="P:tRNA wobble base 5-methoxycarbonylmethyl-2-thiouridinylation"/>
    <property type="evidence" value="ECO:0007669"/>
    <property type="project" value="TreeGrafter"/>
</dbReference>
<feature type="region of interest" description="Disordered" evidence="6">
    <location>
        <begin position="1090"/>
        <end position="1153"/>
    </location>
</feature>
<protein>
    <recommendedName>
        <fullName evidence="5">Elongator complex protein 1</fullName>
    </recommendedName>
</protein>
<dbReference type="SUPFAM" id="SSF69322">
    <property type="entry name" value="Tricorn protease domain 2"/>
    <property type="match status" value="1"/>
</dbReference>
<proteinExistence type="inferred from homology"/>
<feature type="region of interest" description="Disordered" evidence="6">
    <location>
        <begin position="169"/>
        <end position="195"/>
    </location>
</feature>
<dbReference type="PANTHER" id="PTHR12747">
    <property type="entry name" value="ELONGATOR COMPLEX PROTEIN 1"/>
    <property type="match status" value="1"/>
</dbReference>
<dbReference type="GO" id="GO:0005829">
    <property type="term" value="C:cytosol"/>
    <property type="evidence" value="ECO:0007669"/>
    <property type="project" value="TreeGrafter"/>
</dbReference>
<evidence type="ECO:0000313" key="13">
    <source>
        <dbReference type="Proteomes" id="UP001378592"/>
    </source>
</evidence>
<comment type="similarity">
    <text evidence="2 5">Belongs to the ELP1/IKA1 family.</text>
</comment>
<feature type="compositionally biased region" description="Basic residues" evidence="6">
    <location>
        <begin position="1139"/>
        <end position="1148"/>
    </location>
</feature>
<feature type="compositionally biased region" description="Low complexity" evidence="6">
    <location>
        <begin position="1112"/>
        <end position="1138"/>
    </location>
</feature>
<feature type="domain" description="ELP1 TPR" evidence="9">
    <location>
        <begin position="880"/>
        <end position="1042"/>
    </location>
</feature>
<dbReference type="InterPro" id="IPR006849">
    <property type="entry name" value="Elp1"/>
</dbReference>
<feature type="domain" description="ELP1 alpha-solenoid" evidence="10">
    <location>
        <begin position="674"/>
        <end position="873"/>
    </location>
</feature>
<gene>
    <name evidence="12" type="ORF">R5R35_006477</name>
</gene>
<dbReference type="PANTHER" id="PTHR12747:SF0">
    <property type="entry name" value="ELONGATOR COMPLEX PROTEIN 1"/>
    <property type="match status" value="1"/>
</dbReference>
<dbReference type="Pfam" id="PF23797">
    <property type="entry name" value="Beta-prop_ELP1_2nd"/>
    <property type="match status" value="1"/>
</dbReference>
<evidence type="ECO:0000259" key="8">
    <source>
        <dbReference type="Pfam" id="PF23797"/>
    </source>
</evidence>
<keyword evidence="13" id="KW-1185">Reference proteome</keyword>
<accession>A0AAN9Z4U9</accession>
<comment type="caution">
    <text evidence="12">The sequence shown here is derived from an EMBL/GenBank/DDBJ whole genome shotgun (WGS) entry which is preliminary data.</text>
</comment>
<evidence type="ECO:0000259" key="7">
    <source>
        <dbReference type="Pfam" id="PF04762"/>
    </source>
</evidence>
<dbReference type="InterPro" id="IPR056169">
    <property type="entry name" value="HB_ELP1"/>
</dbReference>
<dbReference type="Pfam" id="PF04762">
    <property type="entry name" value="Beta-prop_ELP1_1st"/>
    <property type="match status" value="1"/>
</dbReference>
<comment type="function">
    <text evidence="5">Component of the elongator complex which is required for multiple tRNA modifications, including mcm5U (5-methoxycarbonylmethyl uridine), mcm5s2U (5-methoxycarbonylmethyl-2-thiouridine), and ncm5U (5-carbamoylmethyl uridine). The elongator complex catalyzes formation of carboxymethyluridine in the wobble base at position 34 in tRNAs.</text>
</comment>
<dbReference type="InterPro" id="IPR056167">
    <property type="entry name" value="A-sol_ELP1"/>
</dbReference>
<dbReference type="Pfam" id="PF23925">
    <property type="entry name" value="A-sol_ELP1"/>
    <property type="match status" value="1"/>
</dbReference>
<comment type="pathway">
    <text evidence="1">tRNA modification; 5-methoxycarbonylmethyl-2-thiouridine-tRNA biosynthesis.</text>
</comment>
<evidence type="ECO:0000256" key="5">
    <source>
        <dbReference type="PIRNR" id="PIRNR017233"/>
    </source>
</evidence>
<dbReference type="InterPro" id="IPR056165">
    <property type="entry name" value="Beta-prop_ELP1_2nd"/>
</dbReference>
<evidence type="ECO:0000256" key="1">
    <source>
        <dbReference type="ARBA" id="ARBA00005043"/>
    </source>
</evidence>
<evidence type="ECO:0000259" key="10">
    <source>
        <dbReference type="Pfam" id="PF23925"/>
    </source>
</evidence>
<evidence type="ECO:0000259" key="9">
    <source>
        <dbReference type="Pfam" id="PF23878"/>
    </source>
</evidence>
<dbReference type="PIRSF" id="PIRSF017233">
    <property type="entry name" value="IKAP"/>
    <property type="match status" value="1"/>
</dbReference>
<feature type="domain" description="ELP1 N-terminal second beta-propeller" evidence="8">
    <location>
        <begin position="382"/>
        <end position="652"/>
    </location>
</feature>
<dbReference type="Proteomes" id="UP001378592">
    <property type="component" value="Unassembled WGS sequence"/>
</dbReference>
<feature type="domain" description="ELP1 first N-terminal beta-propeller" evidence="7">
    <location>
        <begin position="1"/>
        <end position="343"/>
    </location>
</feature>
<evidence type="ECO:0000256" key="3">
    <source>
        <dbReference type="ARBA" id="ARBA00022490"/>
    </source>
</evidence>
<feature type="compositionally biased region" description="Basic and acidic residues" evidence="6">
    <location>
        <begin position="1090"/>
        <end position="1103"/>
    </location>
</feature>
<sequence>MRNLAIYSHVDRHVDQIDTVQHVCVNSLENTVYMYDDGIVYCVSQEDEHVLEKFSVKEHCNEELKSKVVAMSYNSVLGVLCLATEAGDLISLAWTTRQVEVVGSVEQGLRCMQWSPEEEVLLLVTGQNVVMAMTLEFDPLWEQPLHQAVFGEQAFVTVGWGSKQTQFHGSEGKAAAKQTPAISEKPSPRDDGSVRASWRGDGSLVAISAVKPETNTRCIRIFSREGVLQATSESVPGLEMALAWRPSGNLIASTQVLPNKYKVIFFEKNGLHHGEFTLPFPPGEGIVRELSWNVQSDILSVWYENIDGAHLLLCSMGNYHWYVKQSFSFSTKQQLLACTWDPEANLRLHVVYGSLQYATYEWNWLVNHSSAFAQINRAEVAVIDASDVLLTPFSEKVVPPPMCAERLQLPTNVNQVVLGLPSCPDNVCVVLSDGRLAFFQGPNRSLRWVRNVHVPMENQGRPLLLHHWVWALDQVLLCVATVGLTSHLVWLHLEEQEENEVLKAGILEVPLDGSILTLTPVGDGSLGRLVLQMASGGLLLLQLEQSGQLSCSVKPLACCPERLLQVHVLQICDSRPPCIVGLSGRSRLYVDGREVANNVTSMLVLPPDCLLLTTSAHTLLCLQLHFHDQEDVVSCTLSEAVSRRVERGSRLVVAAGDRVVLQMPRGNLETITPRALVLKQAAYNLDRGNFAVVFDLFRKQRINLNLLVDHNPALFLQHTEEFVRDIKNPAWLSLLAVELSEEDTTKTAYADVYRGQPRPQELPWAEGGKRAAVCTRLCEAMDADGSAALFLPRLTALAVGLRDPGAALAAVRDAVAARGAAARDEGLRHLLTLCDATRLFRAALALYDFPLAALVAARANRDPKEYLPFLNELQRLDEAYRCFRVDAYLQRWECALAHLARCPDRFEAEFLPLARERALYAPALALFPPGDARYAKVAAVYGEYLLKERKLEEAIVMFRRAERWEDALEASCLAGDWQQALVLLAKLQYVPEKRLESLRAVSSVLLQQRRFQEAALVLFRHCSCVEEAVSALCQGRCWAEAQQVAVEAMRPDLLEQVKQGIEDHFEQMQSEVANHRTTYEAHLKRLRIVRTEKLNQPQEKDGEVGPESDLFSDTSSTSGSGSGSFQSGRSGSRSGRSTRSGKNRRKQERKLLSLKEGAPYEDLALLRAMHQITTACFALRKEVRALCLALLSVQCDVDAVALQSSLSSALQLMEDSRPEVWPPELTSPNALTAVDEQYGPDSTVNSIVSGARKAKVPLQNCELLEPQYRIPPQVQDHLNWKLSVLNV</sequence>